<dbReference type="InterPro" id="IPR000792">
    <property type="entry name" value="Tscrpt_reg_LuxR_C"/>
</dbReference>
<dbReference type="Pfam" id="PF00072">
    <property type="entry name" value="Response_reg"/>
    <property type="match status" value="1"/>
</dbReference>
<dbReference type="GO" id="GO:0003677">
    <property type="term" value="F:DNA binding"/>
    <property type="evidence" value="ECO:0007669"/>
    <property type="project" value="UniProtKB-KW"/>
</dbReference>
<dbReference type="OrthoDB" id="9797341at2"/>
<dbReference type="GO" id="GO:0000160">
    <property type="term" value="P:phosphorelay signal transduction system"/>
    <property type="evidence" value="ECO:0007669"/>
    <property type="project" value="InterPro"/>
</dbReference>
<dbReference type="EMBL" id="RQJP01000001">
    <property type="protein sequence ID" value="RRB18074.1"/>
    <property type="molecule type" value="Genomic_DNA"/>
</dbReference>
<dbReference type="PANTHER" id="PTHR43214">
    <property type="entry name" value="TWO-COMPONENT RESPONSE REGULATOR"/>
    <property type="match status" value="1"/>
</dbReference>
<dbReference type="InterPro" id="IPR011006">
    <property type="entry name" value="CheY-like_superfamily"/>
</dbReference>
<keyword evidence="9" id="KW-1185">Reference proteome</keyword>
<gene>
    <name evidence="8" type="ORF">EHT87_07315</name>
</gene>
<name>A0A3P1CYX1_9BACT</name>
<feature type="domain" description="Response regulatory" evidence="7">
    <location>
        <begin position="2"/>
        <end position="119"/>
    </location>
</feature>
<dbReference type="InterPro" id="IPR058245">
    <property type="entry name" value="NreC/VraR/RcsB-like_REC"/>
</dbReference>
<evidence type="ECO:0000259" key="6">
    <source>
        <dbReference type="PROSITE" id="PS50043"/>
    </source>
</evidence>
<evidence type="ECO:0000256" key="1">
    <source>
        <dbReference type="ARBA" id="ARBA00022553"/>
    </source>
</evidence>
<dbReference type="PANTHER" id="PTHR43214:SF41">
    <property type="entry name" value="NITRATE_NITRITE RESPONSE REGULATOR PROTEIN NARP"/>
    <property type="match status" value="1"/>
</dbReference>
<proteinExistence type="predicted"/>
<dbReference type="CDD" id="cd06170">
    <property type="entry name" value="LuxR_C_like"/>
    <property type="match status" value="1"/>
</dbReference>
<sequence>MRILVAEDHRIILDSLALLLSTIEGVEVVSKHTNGRQVLTRLEIEPTIDLVVSDVQMPIMGGIELTLQLRARFPHVKICLLTVADQPEAIKEAIRAGADGYVLKSAERSELETALNTIMRGNKFYSEQVLMQLAHDTGLEITTDPDKPQKIAITARELDVLRLIAQEFSGTQIAEKLFISPTTVETHRKHLMQKLGVQTTVGLVKYAIKYNLI</sequence>
<dbReference type="InterPro" id="IPR039420">
    <property type="entry name" value="WalR-like"/>
</dbReference>
<dbReference type="RefSeq" id="WP_124905305.1">
    <property type="nucleotide sequence ID" value="NZ_RQJP01000001.1"/>
</dbReference>
<dbReference type="InterPro" id="IPR001789">
    <property type="entry name" value="Sig_transdc_resp-reg_receiver"/>
</dbReference>
<reference evidence="8 9" key="1">
    <citation type="submission" date="2018-11" db="EMBL/GenBank/DDBJ databases">
        <authorList>
            <person name="Zhou Z."/>
            <person name="Wang G."/>
        </authorList>
    </citation>
    <scope>NUCLEOTIDE SEQUENCE [LARGE SCALE GENOMIC DNA]</scope>
    <source>
        <strain evidence="8 9">KCTC42998</strain>
    </source>
</reference>
<organism evidence="8 9">
    <name type="scientific">Larkinella knui</name>
    <dbReference type="NCBI Taxonomy" id="2025310"/>
    <lineage>
        <taxon>Bacteria</taxon>
        <taxon>Pseudomonadati</taxon>
        <taxon>Bacteroidota</taxon>
        <taxon>Cytophagia</taxon>
        <taxon>Cytophagales</taxon>
        <taxon>Spirosomataceae</taxon>
        <taxon>Larkinella</taxon>
    </lineage>
</organism>
<evidence type="ECO:0000256" key="3">
    <source>
        <dbReference type="ARBA" id="ARBA00023125"/>
    </source>
</evidence>
<evidence type="ECO:0000313" key="8">
    <source>
        <dbReference type="EMBL" id="RRB18074.1"/>
    </source>
</evidence>
<dbReference type="AlphaFoldDB" id="A0A3P1CYX1"/>
<dbReference type="SUPFAM" id="SSF52172">
    <property type="entry name" value="CheY-like"/>
    <property type="match status" value="1"/>
</dbReference>
<feature type="modified residue" description="4-aspartylphosphate" evidence="5">
    <location>
        <position position="54"/>
    </location>
</feature>
<keyword evidence="4" id="KW-0804">Transcription</keyword>
<keyword evidence="1 5" id="KW-0597">Phosphoprotein</keyword>
<comment type="caution">
    <text evidence="8">The sequence shown here is derived from an EMBL/GenBank/DDBJ whole genome shotgun (WGS) entry which is preliminary data.</text>
</comment>
<dbReference type="Proteomes" id="UP000274271">
    <property type="component" value="Unassembled WGS sequence"/>
</dbReference>
<dbReference type="SMART" id="SM00448">
    <property type="entry name" value="REC"/>
    <property type="match status" value="1"/>
</dbReference>
<dbReference type="CDD" id="cd17535">
    <property type="entry name" value="REC_NarL-like"/>
    <property type="match status" value="1"/>
</dbReference>
<dbReference type="PRINTS" id="PR00038">
    <property type="entry name" value="HTHLUXR"/>
</dbReference>
<accession>A0A3P1CYX1</accession>
<keyword evidence="2" id="KW-0805">Transcription regulation</keyword>
<dbReference type="GO" id="GO:0006355">
    <property type="term" value="P:regulation of DNA-templated transcription"/>
    <property type="evidence" value="ECO:0007669"/>
    <property type="project" value="InterPro"/>
</dbReference>
<evidence type="ECO:0000256" key="5">
    <source>
        <dbReference type="PROSITE-ProRule" id="PRU00169"/>
    </source>
</evidence>
<dbReference type="Pfam" id="PF00196">
    <property type="entry name" value="GerE"/>
    <property type="match status" value="1"/>
</dbReference>
<evidence type="ECO:0000259" key="7">
    <source>
        <dbReference type="PROSITE" id="PS50110"/>
    </source>
</evidence>
<dbReference type="SMART" id="SM00421">
    <property type="entry name" value="HTH_LUXR"/>
    <property type="match status" value="1"/>
</dbReference>
<evidence type="ECO:0000313" key="9">
    <source>
        <dbReference type="Proteomes" id="UP000274271"/>
    </source>
</evidence>
<dbReference type="PROSITE" id="PS50110">
    <property type="entry name" value="RESPONSE_REGULATORY"/>
    <property type="match status" value="1"/>
</dbReference>
<evidence type="ECO:0000256" key="4">
    <source>
        <dbReference type="ARBA" id="ARBA00023163"/>
    </source>
</evidence>
<evidence type="ECO:0000256" key="2">
    <source>
        <dbReference type="ARBA" id="ARBA00023015"/>
    </source>
</evidence>
<dbReference type="Gene3D" id="3.40.50.2300">
    <property type="match status" value="1"/>
</dbReference>
<protein>
    <submittedName>
        <fullName evidence="8">DNA-binding response regulator</fullName>
    </submittedName>
</protein>
<keyword evidence="3 8" id="KW-0238">DNA-binding</keyword>
<dbReference type="PROSITE" id="PS50043">
    <property type="entry name" value="HTH_LUXR_2"/>
    <property type="match status" value="1"/>
</dbReference>
<feature type="domain" description="HTH luxR-type" evidence="6">
    <location>
        <begin position="146"/>
        <end position="211"/>
    </location>
</feature>